<evidence type="ECO:0000313" key="11">
    <source>
        <dbReference type="EMBL" id="PZQ18906.1"/>
    </source>
</evidence>
<feature type="transmembrane region" description="Helical" evidence="8">
    <location>
        <begin position="76"/>
        <end position="95"/>
    </location>
</feature>
<name>A0A2W5KPB4_ANCNO</name>
<keyword evidence="4 8" id="KW-1133">Transmembrane helix</keyword>
<evidence type="ECO:0000256" key="1">
    <source>
        <dbReference type="ARBA" id="ARBA00004651"/>
    </source>
</evidence>
<dbReference type="Pfam" id="PF13807">
    <property type="entry name" value="GNVR"/>
    <property type="match status" value="1"/>
</dbReference>
<evidence type="ECO:0000256" key="4">
    <source>
        <dbReference type="ARBA" id="ARBA00022989"/>
    </source>
</evidence>
<keyword evidence="2" id="KW-1003">Cell membrane</keyword>
<dbReference type="PANTHER" id="PTHR32309:SF13">
    <property type="entry name" value="FERRIC ENTEROBACTIN TRANSPORT PROTEIN FEPE"/>
    <property type="match status" value="1"/>
</dbReference>
<protein>
    <submittedName>
        <fullName evidence="11">Lipopolysaccharide biosynthesis protein</fullName>
    </submittedName>
</protein>
<evidence type="ECO:0000256" key="2">
    <source>
        <dbReference type="ARBA" id="ARBA00022475"/>
    </source>
</evidence>
<keyword evidence="6" id="KW-0175">Coiled coil</keyword>
<keyword evidence="3 8" id="KW-0812">Transmembrane</keyword>
<evidence type="ECO:0000256" key="3">
    <source>
        <dbReference type="ARBA" id="ARBA00022692"/>
    </source>
</evidence>
<gene>
    <name evidence="11" type="ORF">DI565_00420</name>
</gene>
<evidence type="ECO:0000259" key="9">
    <source>
        <dbReference type="Pfam" id="PF02706"/>
    </source>
</evidence>
<feature type="coiled-coil region" evidence="6">
    <location>
        <begin position="245"/>
        <end position="272"/>
    </location>
</feature>
<reference evidence="11 12" key="1">
    <citation type="submission" date="2017-08" db="EMBL/GenBank/DDBJ databases">
        <title>Infants hospitalized years apart are colonized by the same room-sourced microbial strains.</title>
        <authorList>
            <person name="Brooks B."/>
            <person name="Olm M.R."/>
            <person name="Firek B.A."/>
            <person name="Baker R."/>
            <person name="Thomas B.C."/>
            <person name="Morowitz M.J."/>
            <person name="Banfield J.F."/>
        </authorList>
    </citation>
    <scope>NUCLEOTIDE SEQUENCE [LARGE SCALE GENOMIC DNA]</scope>
    <source>
        <strain evidence="11">S2_005_003_R2_43</strain>
    </source>
</reference>
<evidence type="ECO:0000256" key="8">
    <source>
        <dbReference type="SAM" id="Phobius"/>
    </source>
</evidence>
<keyword evidence="5 8" id="KW-0472">Membrane</keyword>
<feature type="domain" description="Tyrosine-protein kinase G-rich" evidence="10">
    <location>
        <begin position="417"/>
        <end position="493"/>
    </location>
</feature>
<dbReference type="Pfam" id="PF02706">
    <property type="entry name" value="Wzz"/>
    <property type="match status" value="1"/>
</dbReference>
<dbReference type="InterPro" id="IPR050445">
    <property type="entry name" value="Bact_polysacc_biosynth/exp"/>
</dbReference>
<evidence type="ECO:0000256" key="6">
    <source>
        <dbReference type="SAM" id="Coils"/>
    </source>
</evidence>
<dbReference type="AlphaFoldDB" id="A0A2W5KPB4"/>
<feature type="domain" description="Polysaccharide chain length determinant N-terminal" evidence="9">
    <location>
        <begin position="60"/>
        <end position="151"/>
    </location>
</feature>
<dbReference type="GO" id="GO:0005886">
    <property type="term" value="C:plasma membrane"/>
    <property type="evidence" value="ECO:0007669"/>
    <property type="project" value="UniProtKB-SubCell"/>
</dbReference>
<accession>A0A2W5KPB4</accession>
<sequence>MADRRSRYVPRRPYAADPAPGVDTQSAASAPQAAAPRAAQVSEAVGAKSSVKPRFARMPQVDVDDAVNWLLSGKRWILLGSVAGLLAGAAFGMLAQPRYTVYTDILVPPSNLQVVNNDLYASSLQSDAQVLEVESRMRVLTSGNVLRRVAERLDLEDDEEFVGRPKWWDVRALISPKPASGDPLLPVVRALSERIKVGRQERSYLVTASVWSWAPEKSVRIANALTEAFREELVRGDASGAAQAAQTLTDRLSELKSAVTQAEDKVQSFRREHNLQQSGTGQLVSAQSMGQINAKLIDAQAREAEAAARYRELSQARAGALDPSSSLQSPTLTQLRVQYAELKRQVESMSLTYGPRHPALTTMRTQLRAIEREVLNETARMMTAAKVDLDQARAALKSLAADTAKARSSVSQDDEAQVRLRELERDAAAKSSIYQSFLVRAGEATQRERVDATSVRVVSSAAPPEQRSYPPRTLYLALGGLIAGFVFGCALAVAIGFAGAYRRMLRET</sequence>
<dbReference type="EMBL" id="QFPN01000001">
    <property type="protein sequence ID" value="PZQ18906.1"/>
    <property type="molecule type" value="Genomic_DNA"/>
</dbReference>
<evidence type="ECO:0000259" key="10">
    <source>
        <dbReference type="Pfam" id="PF13807"/>
    </source>
</evidence>
<organism evidence="11 12">
    <name type="scientific">Ancylobacter novellus</name>
    <name type="common">Thiobacillus novellus</name>
    <dbReference type="NCBI Taxonomy" id="921"/>
    <lineage>
        <taxon>Bacteria</taxon>
        <taxon>Pseudomonadati</taxon>
        <taxon>Pseudomonadota</taxon>
        <taxon>Alphaproteobacteria</taxon>
        <taxon>Hyphomicrobiales</taxon>
        <taxon>Xanthobacteraceae</taxon>
        <taxon>Ancylobacter</taxon>
    </lineage>
</organism>
<feature type="region of interest" description="Disordered" evidence="7">
    <location>
        <begin position="1"/>
        <end position="35"/>
    </location>
</feature>
<dbReference type="Proteomes" id="UP000249577">
    <property type="component" value="Unassembled WGS sequence"/>
</dbReference>
<comment type="caution">
    <text evidence="11">The sequence shown here is derived from an EMBL/GenBank/DDBJ whole genome shotgun (WGS) entry which is preliminary data.</text>
</comment>
<evidence type="ECO:0000256" key="5">
    <source>
        <dbReference type="ARBA" id="ARBA00023136"/>
    </source>
</evidence>
<dbReference type="InterPro" id="IPR003856">
    <property type="entry name" value="LPS_length_determ_N"/>
</dbReference>
<evidence type="ECO:0000313" key="12">
    <source>
        <dbReference type="Proteomes" id="UP000249577"/>
    </source>
</evidence>
<dbReference type="PANTHER" id="PTHR32309">
    <property type="entry name" value="TYROSINE-PROTEIN KINASE"/>
    <property type="match status" value="1"/>
</dbReference>
<comment type="subcellular location">
    <subcellularLocation>
        <location evidence="1">Cell membrane</location>
        <topology evidence="1">Multi-pass membrane protein</topology>
    </subcellularLocation>
</comment>
<evidence type="ECO:0000256" key="7">
    <source>
        <dbReference type="SAM" id="MobiDB-lite"/>
    </source>
</evidence>
<feature type="compositionally biased region" description="Low complexity" evidence="7">
    <location>
        <begin position="25"/>
        <end position="35"/>
    </location>
</feature>
<dbReference type="GO" id="GO:0004713">
    <property type="term" value="F:protein tyrosine kinase activity"/>
    <property type="evidence" value="ECO:0007669"/>
    <property type="project" value="TreeGrafter"/>
</dbReference>
<feature type="transmembrane region" description="Helical" evidence="8">
    <location>
        <begin position="474"/>
        <end position="501"/>
    </location>
</feature>
<proteinExistence type="predicted"/>
<dbReference type="InterPro" id="IPR032807">
    <property type="entry name" value="GNVR"/>
</dbReference>